<evidence type="ECO:0000256" key="6">
    <source>
        <dbReference type="ARBA" id="ARBA00022840"/>
    </source>
</evidence>
<evidence type="ECO:0000256" key="7">
    <source>
        <dbReference type="ARBA" id="ARBA00022917"/>
    </source>
</evidence>
<dbReference type="AlphaFoldDB" id="A0A1X4XYN3"/>
<dbReference type="InterPro" id="IPR008909">
    <property type="entry name" value="DALR_anticod-bd"/>
</dbReference>
<dbReference type="STRING" id="1562698.DESAMIL20_523"/>
<evidence type="ECO:0000256" key="1">
    <source>
        <dbReference type="ARBA" id="ARBA00004496"/>
    </source>
</evidence>
<comment type="catalytic activity">
    <reaction evidence="9 10">
        <text>tRNA(Gly) + glycine + ATP = glycyl-tRNA(Gly) + AMP + diphosphate</text>
        <dbReference type="Rhea" id="RHEA:16013"/>
        <dbReference type="Rhea" id="RHEA-COMP:9664"/>
        <dbReference type="Rhea" id="RHEA-COMP:9683"/>
        <dbReference type="ChEBI" id="CHEBI:30616"/>
        <dbReference type="ChEBI" id="CHEBI:33019"/>
        <dbReference type="ChEBI" id="CHEBI:57305"/>
        <dbReference type="ChEBI" id="CHEBI:78442"/>
        <dbReference type="ChEBI" id="CHEBI:78522"/>
        <dbReference type="ChEBI" id="CHEBI:456215"/>
        <dbReference type="EC" id="6.1.1.14"/>
    </reaction>
</comment>
<dbReference type="HAMAP" id="MF_00255">
    <property type="entry name" value="Gly_tRNA_synth_beta"/>
    <property type="match status" value="1"/>
</dbReference>
<evidence type="ECO:0000256" key="5">
    <source>
        <dbReference type="ARBA" id="ARBA00022741"/>
    </source>
</evidence>
<evidence type="ECO:0000313" key="13">
    <source>
        <dbReference type="Proteomes" id="UP000194141"/>
    </source>
</evidence>
<evidence type="ECO:0000256" key="8">
    <source>
        <dbReference type="ARBA" id="ARBA00023146"/>
    </source>
</evidence>
<dbReference type="GO" id="GO:0004820">
    <property type="term" value="F:glycine-tRNA ligase activity"/>
    <property type="evidence" value="ECO:0007669"/>
    <property type="project" value="UniProtKB-UniRule"/>
</dbReference>
<dbReference type="Proteomes" id="UP000194141">
    <property type="component" value="Unassembled WGS sequence"/>
</dbReference>
<comment type="similarity">
    <text evidence="2 10">Belongs to the class-II aminoacyl-tRNA synthetase family.</text>
</comment>
<dbReference type="PRINTS" id="PR01045">
    <property type="entry name" value="TRNASYNTHGB"/>
</dbReference>
<evidence type="ECO:0000259" key="11">
    <source>
        <dbReference type="Pfam" id="PF05746"/>
    </source>
</evidence>
<organism evidence="12 13">
    <name type="scientific">Desulfurella amilsii</name>
    <dbReference type="NCBI Taxonomy" id="1562698"/>
    <lineage>
        <taxon>Bacteria</taxon>
        <taxon>Pseudomonadati</taxon>
        <taxon>Campylobacterota</taxon>
        <taxon>Desulfurellia</taxon>
        <taxon>Desulfurellales</taxon>
        <taxon>Desulfurellaceae</taxon>
        <taxon>Desulfurella</taxon>
    </lineage>
</organism>
<feature type="domain" description="DALR anticodon binding" evidence="11">
    <location>
        <begin position="570"/>
        <end position="660"/>
    </location>
</feature>
<evidence type="ECO:0000313" key="12">
    <source>
        <dbReference type="EMBL" id="OSS42639.1"/>
    </source>
</evidence>
<reference evidence="12 13" key="1">
    <citation type="journal article" date="2017" name="Front. Microbiol.">
        <title>Genome Sequence of Desulfurella amilsii Strain TR1 and Comparative Genomics of Desulfurellaceae Family.</title>
        <authorList>
            <person name="Florentino A.P."/>
            <person name="Stams A.J."/>
            <person name="Sanchez-Andrea I."/>
        </authorList>
    </citation>
    <scope>NUCLEOTIDE SEQUENCE [LARGE SCALE GENOMIC DNA]</scope>
    <source>
        <strain evidence="12 13">TR1</strain>
    </source>
</reference>
<accession>A0A1X4XYN3</accession>
<evidence type="ECO:0000256" key="2">
    <source>
        <dbReference type="ARBA" id="ARBA00008226"/>
    </source>
</evidence>
<dbReference type="EMBL" id="MDSU01000011">
    <property type="protein sequence ID" value="OSS42639.1"/>
    <property type="molecule type" value="Genomic_DNA"/>
</dbReference>
<dbReference type="OrthoDB" id="9775440at2"/>
<evidence type="ECO:0000256" key="3">
    <source>
        <dbReference type="ARBA" id="ARBA00022490"/>
    </source>
</evidence>
<protein>
    <recommendedName>
        <fullName evidence="10">Glycine--tRNA ligase beta subunit</fullName>
        <ecNumber evidence="10">6.1.1.14</ecNumber>
    </recommendedName>
    <alternativeName>
        <fullName evidence="10">Glycyl-tRNA synthetase beta subunit</fullName>
        <shortName evidence="10">GlyRS</shortName>
    </alternativeName>
</protein>
<dbReference type="GO" id="GO:0005524">
    <property type="term" value="F:ATP binding"/>
    <property type="evidence" value="ECO:0007669"/>
    <property type="project" value="UniProtKB-UniRule"/>
</dbReference>
<evidence type="ECO:0000256" key="9">
    <source>
        <dbReference type="ARBA" id="ARBA00047937"/>
    </source>
</evidence>
<dbReference type="PROSITE" id="PS50861">
    <property type="entry name" value="AA_TRNA_LIGASE_II_GLYAB"/>
    <property type="match status" value="1"/>
</dbReference>
<dbReference type="PANTHER" id="PTHR30075:SF2">
    <property type="entry name" value="GLYCINE--TRNA LIGASE, CHLOROPLASTIC_MITOCHONDRIAL 2"/>
    <property type="match status" value="1"/>
</dbReference>
<dbReference type="RefSeq" id="WP_086033269.1">
    <property type="nucleotide sequence ID" value="NZ_MDSU01000011.1"/>
</dbReference>
<name>A0A1X4XYN3_9BACT</name>
<dbReference type="NCBIfam" id="TIGR00211">
    <property type="entry name" value="glyS"/>
    <property type="match status" value="1"/>
</dbReference>
<keyword evidence="7 10" id="KW-0648">Protein biosynthesis</keyword>
<keyword evidence="6 10" id="KW-0067">ATP-binding</keyword>
<dbReference type="EC" id="6.1.1.14" evidence="10"/>
<dbReference type="GO" id="GO:0006426">
    <property type="term" value="P:glycyl-tRNA aminoacylation"/>
    <property type="evidence" value="ECO:0007669"/>
    <property type="project" value="UniProtKB-UniRule"/>
</dbReference>
<dbReference type="GO" id="GO:0006420">
    <property type="term" value="P:arginyl-tRNA aminoacylation"/>
    <property type="evidence" value="ECO:0007669"/>
    <property type="project" value="InterPro"/>
</dbReference>
<proteinExistence type="inferred from homology"/>
<comment type="caution">
    <text evidence="12">The sequence shown here is derived from an EMBL/GenBank/DDBJ whole genome shotgun (WGS) entry which is preliminary data.</text>
</comment>
<evidence type="ECO:0000256" key="4">
    <source>
        <dbReference type="ARBA" id="ARBA00022598"/>
    </source>
</evidence>
<keyword evidence="8 10" id="KW-0030">Aminoacyl-tRNA synthetase</keyword>
<gene>
    <name evidence="10" type="primary">glyS</name>
    <name evidence="12" type="ORF">DESAMIL20_523</name>
</gene>
<dbReference type="Pfam" id="PF02092">
    <property type="entry name" value="tRNA_synt_2f"/>
    <property type="match status" value="1"/>
</dbReference>
<comment type="subunit">
    <text evidence="10">Tetramer of two alpha and two beta subunits.</text>
</comment>
<dbReference type="GO" id="GO:0005829">
    <property type="term" value="C:cytosol"/>
    <property type="evidence" value="ECO:0007669"/>
    <property type="project" value="TreeGrafter"/>
</dbReference>
<keyword evidence="4 10" id="KW-0436">Ligase</keyword>
<dbReference type="InterPro" id="IPR006194">
    <property type="entry name" value="Gly-tRNA-synth_heterodimer"/>
</dbReference>
<comment type="subcellular location">
    <subcellularLocation>
        <location evidence="1 10">Cytoplasm</location>
    </subcellularLocation>
</comment>
<dbReference type="GO" id="GO:0004814">
    <property type="term" value="F:arginine-tRNA ligase activity"/>
    <property type="evidence" value="ECO:0007669"/>
    <property type="project" value="InterPro"/>
</dbReference>
<dbReference type="SUPFAM" id="SSF109604">
    <property type="entry name" value="HD-domain/PDEase-like"/>
    <property type="match status" value="1"/>
</dbReference>
<dbReference type="InterPro" id="IPR015944">
    <property type="entry name" value="Gly-tRNA-synth_bsu"/>
</dbReference>
<dbReference type="Pfam" id="PF05746">
    <property type="entry name" value="DALR_1"/>
    <property type="match status" value="1"/>
</dbReference>
<keyword evidence="5 10" id="KW-0547">Nucleotide-binding</keyword>
<keyword evidence="13" id="KW-1185">Reference proteome</keyword>
<evidence type="ECO:0000256" key="10">
    <source>
        <dbReference type="HAMAP-Rule" id="MF_00255"/>
    </source>
</evidence>
<keyword evidence="3 10" id="KW-0963">Cytoplasm</keyword>
<sequence length="672" mass="77743">MKVLFEILTEELPAKELLNIQNSQLRAILDKHNIDYEDVNVYYTPRRIAALFDCHEFTKQIKQKILGPPKSTCFDDKNKVTKALLSFLEKNNTHLDEIFFEDTKKGPYVCVFKKQALSPVKELLCSIFSEFLGSISFSKQMRWGNGDYAYLRPVHNLVLLADSKVVECSMFGKKSVSYTFGHRFLSNGKVELLSKDYKETLKRHFVIVDQNQRQSLIKEALKNLSNEGKQYILDEDLLNEVTNLVEYPHCLEGTFEEEFLSLPQEVLISSMKANQKYFYSFDNSKLTNKFCVVSNIFTDDDSVIVKGNERVLRARFRDAAFFYEEDLKVKLESLVDKLKNMLFHKKLGSMYDRTMRLAELTQKIANDLDLGARGEVARRAAYLSKADLLTHMVYEFPEVQGVMGYYIAKEQSEGESVSKCIYEQYLPKDEVYPKSLEGIALSLADKFDLIVGGMIADLKPTGNKDPYGLRRAALSIIKIILNSKLSLNIEDTVKFALSLYEKQSLSKNTLDDALEFIKVRFINMFEEHTEIVKSVVEVDFSDIYGAFLKIEALKTFYSQADVQDLFSIKRVFNIVPEGFDKTDVDDTIFVFDEEAKFYNYVKALKQDLKRFLQNKDYLSYLKNIVDRHTVSSFFDKVLIMDKDEKIKNNRLSLLNNYRQLVLKVADFKYLSI</sequence>
<dbReference type="PANTHER" id="PTHR30075">
    <property type="entry name" value="GLYCYL-TRNA SYNTHETASE"/>
    <property type="match status" value="1"/>
</dbReference>